<evidence type="ECO:0000256" key="6">
    <source>
        <dbReference type="ARBA" id="ARBA00023034"/>
    </source>
</evidence>
<keyword evidence="7" id="KW-0472">Membrane</keyword>
<organism evidence="11 12">
    <name type="scientific">Gonapodya prolifera (strain JEL478)</name>
    <name type="common">Monoblepharis prolifera</name>
    <dbReference type="NCBI Taxonomy" id="1344416"/>
    <lineage>
        <taxon>Eukaryota</taxon>
        <taxon>Fungi</taxon>
        <taxon>Fungi incertae sedis</taxon>
        <taxon>Chytridiomycota</taxon>
        <taxon>Chytridiomycota incertae sedis</taxon>
        <taxon>Monoblepharidomycetes</taxon>
        <taxon>Monoblepharidales</taxon>
        <taxon>Gonapodyaceae</taxon>
        <taxon>Gonapodya</taxon>
    </lineage>
</organism>
<keyword evidence="12" id="KW-1185">Reference proteome</keyword>
<gene>
    <name evidence="11" type="ORF">M427DRAFT_137207</name>
</gene>
<evidence type="ECO:0000256" key="7">
    <source>
        <dbReference type="ARBA" id="ARBA00023136"/>
    </source>
</evidence>
<dbReference type="EMBL" id="KQ965787">
    <property type="protein sequence ID" value="KXS12497.1"/>
    <property type="molecule type" value="Genomic_DNA"/>
</dbReference>
<keyword evidence="6" id="KW-0333">Golgi apparatus</keyword>
<feature type="region of interest" description="Disordered" evidence="9">
    <location>
        <begin position="1"/>
        <end position="38"/>
    </location>
</feature>
<dbReference type="GO" id="GO:0015031">
    <property type="term" value="P:protein transport"/>
    <property type="evidence" value="ECO:0007669"/>
    <property type="project" value="UniProtKB-KW"/>
</dbReference>
<dbReference type="CDD" id="cd15853">
    <property type="entry name" value="SNARE_Bet1"/>
    <property type="match status" value="1"/>
</dbReference>
<evidence type="ECO:0000256" key="4">
    <source>
        <dbReference type="ARBA" id="ARBA00022927"/>
    </source>
</evidence>
<evidence type="ECO:0000256" key="8">
    <source>
        <dbReference type="ARBA" id="ARBA00046280"/>
    </source>
</evidence>
<dbReference type="STRING" id="1344416.A0A139A6Q4"/>
<dbReference type="GO" id="GO:0000139">
    <property type="term" value="C:Golgi membrane"/>
    <property type="evidence" value="ECO:0007669"/>
    <property type="project" value="UniProtKB-SubCell"/>
</dbReference>
<keyword evidence="2" id="KW-0813">Transport</keyword>
<proteinExistence type="predicted"/>
<evidence type="ECO:0000256" key="3">
    <source>
        <dbReference type="ARBA" id="ARBA00022692"/>
    </source>
</evidence>
<dbReference type="OMA" id="TIFFQLN"/>
<dbReference type="Proteomes" id="UP000070544">
    <property type="component" value="Unassembled WGS sequence"/>
</dbReference>
<name>A0A139A6Q4_GONPJ</name>
<dbReference type="PANTHER" id="PTHR12791">
    <property type="entry name" value="GOLGI SNARE BET1-RELATED"/>
    <property type="match status" value="1"/>
</dbReference>
<protein>
    <recommendedName>
        <fullName evidence="10">t-SNARE coiled-coil homology domain-containing protein</fullName>
    </recommendedName>
</protein>
<feature type="domain" description="T-SNARE coiled-coil homology" evidence="10">
    <location>
        <begin position="62"/>
        <end position="124"/>
    </location>
</feature>
<reference evidence="11 12" key="1">
    <citation type="journal article" date="2015" name="Genome Biol. Evol.">
        <title>Phylogenomic analyses indicate that early fungi evolved digesting cell walls of algal ancestors of land plants.</title>
        <authorList>
            <person name="Chang Y."/>
            <person name="Wang S."/>
            <person name="Sekimoto S."/>
            <person name="Aerts A.L."/>
            <person name="Choi C."/>
            <person name="Clum A."/>
            <person name="LaButti K.M."/>
            <person name="Lindquist E.A."/>
            <person name="Yee Ngan C."/>
            <person name="Ohm R.A."/>
            <person name="Salamov A.A."/>
            <person name="Grigoriev I.V."/>
            <person name="Spatafora J.W."/>
            <person name="Berbee M.L."/>
        </authorList>
    </citation>
    <scope>NUCLEOTIDE SEQUENCE [LARGE SCALE GENOMIC DNA]</scope>
    <source>
        <strain evidence="11 12">JEL478</strain>
    </source>
</reference>
<dbReference type="OrthoDB" id="261831at2759"/>
<keyword evidence="5" id="KW-1133">Transmembrane helix</keyword>
<sequence length="154" mass="16756">MDGPVSRSRTTRRYPSPPNAASGIPSSGDRARDALLGGATGTGAGNGYANGGGGVGTYTNEYLLEQHNNEYVEHLTGKMSLLREITLQIGDEVNSQNEMLSGMSESMTKTGSLLSSTIGRVGDLLKQGNNMWYCYFIVFVFVLFTMLYLWLKVR</sequence>
<keyword evidence="4" id="KW-0653">Protein transport</keyword>
<keyword evidence="3" id="KW-0812">Transmembrane</keyword>
<comment type="subcellular location">
    <subcellularLocation>
        <location evidence="8">Endomembrane system</location>
        <topology evidence="8">Single-pass type IV membrane protein</topology>
    </subcellularLocation>
    <subcellularLocation>
        <location evidence="1">Golgi apparatus membrane</location>
    </subcellularLocation>
</comment>
<evidence type="ECO:0000256" key="2">
    <source>
        <dbReference type="ARBA" id="ARBA00022448"/>
    </source>
</evidence>
<evidence type="ECO:0000256" key="5">
    <source>
        <dbReference type="ARBA" id="ARBA00022989"/>
    </source>
</evidence>
<dbReference type="Gene3D" id="1.20.5.110">
    <property type="match status" value="1"/>
</dbReference>
<accession>A0A139A6Q4</accession>
<dbReference type="AlphaFoldDB" id="A0A139A6Q4"/>
<evidence type="ECO:0000313" key="11">
    <source>
        <dbReference type="EMBL" id="KXS12497.1"/>
    </source>
</evidence>
<evidence type="ECO:0000256" key="9">
    <source>
        <dbReference type="SAM" id="MobiDB-lite"/>
    </source>
</evidence>
<dbReference type="PROSITE" id="PS50192">
    <property type="entry name" value="T_SNARE"/>
    <property type="match status" value="1"/>
</dbReference>
<evidence type="ECO:0000313" key="12">
    <source>
        <dbReference type="Proteomes" id="UP000070544"/>
    </source>
</evidence>
<dbReference type="InterPro" id="IPR000727">
    <property type="entry name" value="T_SNARE_dom"/>
</dbReference>
<evidence type="ECO:0000259" key="10">
    <source>
        <dbReference type="PROSITE" id="PS50192"/>
    </source>
</evidence>
<dbReference type="InterPro" id="IPR039899">
    <property type="entry name" value="BET1_SNARE"/>
</dbReference>
<dbReference type="SUPFAM" id="SSF58038">
    <property type="entry name" value="SNARE fusion complex"/>
    <property type="match status" value="1"/>
</dbReference>
<evidence type="ECO:0000256" key="1">
    <source>
        <dbReference type="ARBA" id="ARBA00004394"/>
    </source>
</evidence>